<comment type="caution">
    <text evidence="1">The sequence shown here is derived from an EMBL/GenBank/DDBJ whole genome shotgun (WGS) entry which is preliminary data.</text>
</comment>
<accession>A0ABR8XMR2</accession>
<protein>
    <submittedName>
        <fullName evidence="1">Uncharacterized protein</fullName>
    </submittedName>
</protein>
<proteinExistence type="predicted"/>
<organism evidence="1 2">
    <name type="scientific">Solibacillus merdavium</name>
    <dbReference type="NCBI Taxonomy" id="2762218"/>
    <lineage>
        <taxon>Bacteria</taxon>
        <taxon>Bacillati</taxon>
        <taxon>Bacillota</taxon>
        <taxon>Bacilli</taxon>
        <taxon>Bacillales</taxon>
        <taxon>Caryophanaceae</taxon>
        <taxon>Solibacillus</taxon>
    </lineage>
</organism>
<dbReference type="RefSeq" id="WP_191703776.1">
    <property type="nucleotide sequence ID" value="NZ_JACSPW010000007.1"/>
</dbReference>
<evidence type="ECO:0000313" key="2">
    <source>
        <dbReference type="Proteomes" id="UP000600565"/>
    </source>
</evidence>
<dbReference type="EMBL" id="JACSPW010000007">
    <property type="protein sequence ID" value="MBD8033204.1"/>
    <property type="molecule type" value="Genomic_DNA"/>
</dbReference>
<sequence>MKKYWQLLLIVGVIIVMVSIHYIQVANAKSYHFTFDKISGDDKYVDSLLIEGNLEEGMEYSSVIIGKDKTTLVDNFKYQDVPLLFRDLIDQNKNFMRGKSFSASNYFEDNTKLVYVEEPNETWKLNKGDSYSYRFDLLDKVKNDRITFDIQSKLNKKVNWLTVHNITVVNNEVKLLVRHYLDNGDEEFYIVIIDLNKQQIVSERSIETVTNDEPLYTNLEIYNQYHNLGYEKYLIYSTTLYNAEEEVRNIISRQFKVVNMETNEVTPLELPDGLEIDMQSGTVDNNYFVAARMTDTDTWIYRYNIGQQRWLEPITVPHPEKFVNKELNNTYGYNGKFYVLNEMEKDFVLQIFDIEKGTILYEGILSKKDAKQKYFIWANRFLEQTE</sequence>
<dbReference type="Proteomes" id="UP000600565">
    <property type="component" value="Unassembled WGS sequence"/>
</dbReference>
<evidence type="ECO:0000313" key="1">
    <source>
        <dbReference type="EMBL" id="MBD8033204.1"/>
    </source>
</evidence>
<gene>
    <name evidence="1" type="ORF">H9632_09000</name>
</gene>
<reference evidence="1 2" key="1">
    <citation type="submission" date="2020-08" db="EMBL/GenBank/DDBJ databases">
        <title>A Genomic Blueprint of the Chicken Gut Microbiome.</title>
        <authorList>
            <person name="Gilroy R."/>
            <person name="Ravi A."/>
            <person name="Getino M."/>
            <person name="Pursley I."/>
            <person name="Horton D.L."/>
            <person name="Alikhan N.-F."/>
            <person name="Baker D."/>
            <person name="Gharbi K."/>
            <person name="Hall N."/>
            <person name="Watson M."/>
            <person name="Adriaenssens E.M."/>
            <person name="Foster-Nyarko E."/>
            <person name="Jarju S."/>
            <person name="Secka A."/>
            <person name="Antonio M."/>
            <person name="Oren A."/>
            <person name="Chaudhuri R."/>
            <person name="La Ragione R.M."/>
            <person name="Hildebrand F."/>
            <person name="Pallen M.J."/>
        </authorList>
    </citation>
    <scope>NUCLEOTIDE SEQUENCE [LARGE SCALE GENOMIC DNA]</scope>
    <source>
        <strain evidence="1 2">Sa1YVA6</strain>
    </source>
</reference>
<name>A0ABR8XMR2_9BACL</name>
<keyword evidence="2" id="KW-1185">Reference proteome</keyword>